<dbReference type="PANTHER" id="PTHR30537">
    <property type="entry name" value="HTH-TYPE TRANSCRIPTIONAL REGULATOR"/>
    <property type="match status" value="1"/>
</dbReference>
<evidence type="ECO:0000256" key="1">
    <source>
        <dbReference type="ARBA" id="ARBA00009437"/>
    </source>
</evidence>
<dbReference type="Gene3D" id="3.40.190.290">
    <property type="match status" value="1"/>
</dbReference>
<accession>A0ABN1LST3</accession>
<dbReference type="InterPro" id="IPR005119">
    <property type="entry name" value="LysR_subst-bd"/>
</dbReference>
<protein>
    <recommendedName>
        <fullName evidence="2">LysR substrate-binding domain-containing protein</fullName>
    </recommendedName>
</protein>
<sequence>MQHHLKIVYSRLSSKLILEQGKEVYSVPLLGTLFTHDATARLKFTFAGQGLAVLPEYDIQPQIASGTLIEVLQDYSQPNLKLFAVFPRGATQANAVKLMLELLKQYPPHKLALIDV</sequence>
<comment type="similarity">
    <text evidence="1">Belongs to the LysR transcriptional regulatory family.</text>
</comment>
<evidence type="ECO:0000259" key="2">
    <source>
        <dbReference type="Pfam" id="PF03466"/>
    </source>
</evidence>
<reference evidence="3 4" key="1">
    <citation type="journal article" date="2019" name="Int. J. Syst. Evol. Microbiol.">
        <title>The Global Catalogue of Microorganisms (GCM) 10K type strain sequencing project: providing services to taxonomists for standard genome sequencing and annotation.</title>
        <authorList>
            <consortium name="The Broad Institute Genomics Platform"/>
            <consortium name="The Broad Institute Genome Sequencing Center for Infectious Disease"/>
            <person name="Wu L."/>
            <person name="Ma J."/>
        </authorList>
    </citation>
    <scope>NUCLEOTIDE SEQUENCE [LARGE SCALE GENOMIC DNA]</scope>
    <source>
        <strain evidence="3 4">JCM 15896</strain>
    </source>
</reference>
<evidence type="ECO:0000313" key="3">
    <source>
        <dbReference type="EMBL" id="GAA0859764.1"/>
    </source>
</evidence>
<dbReference type="Pfam" id="PF03466">
    <property type="entry name" value="LysR_substrate"/>
    <property type="match status" value="1"/>
</dbReference>
<organism evidence="3 4">
    <name type="scientific">Aliiglaciecola litoralis</name>
    <dbReference type="NCBI Taxonomy" id="582857"/>
    <lineage>
        <taxon>Bacteria</taxon>
        <taxon>Pseudomonadati</taxon>
        <taxon>Pseudomonadota</taxon>
        <taxon>Gammaproteobacteria</taxon>
        <taxon>Alteromonadales</taxon>
        <taxon>Alteromonadaceae</taxon>
        <taxon>Aliiglaciecola</taxon>
    </lineage>
</organism>
<dbReference type="InterPro" id="IPR058163">
    <property type="entry name" value="LysR-type_TF_proteobact-type"/>
</dbReference>
<proteinExistence type="inferred from homology"/>
<dbReference type="EMBL" id="BAAAFD010000014">
    <property type="protein sequence ID" value="GAA0859764.1"/>
    <property type="molecule type" value="Genomic_DNA"/>
</dbReference>
<dbReference type="RefSeq" id="WP_343862236.1">
    <property type="nucleotide sequence ID" value="NZ_BAAAFD010000014.1"/>
</dbReference>
<dbReference type="SUPFAM" id="SSF53850">
    <property type="entry name" value="Periplasmic binding protein-like II"/>
    <property type="match status" value="1"/>
</dbReference>
<name>A0ABN1LST3_9ALTE</name>
<keyword evidence="4" id="KW-1185">Reference proteome</keyword>
<gene>
    <name evidence="3" type="ORF">GCM10009114_34430</name>
</gene>
<evidence type="ECO:0000313" key="4">
    <source>
        <dbReference type="Proteomes" id="UP001500359"/>
    </source>
</evidence>
<dbReference type="Proteomes" id="UP001500359">
    <property type="component" value="Unassembled WGS sequence"/>
</dbReference>
<feature type="domain" description="LysR substrate-binding" evidence="2">
    <location>
        <begin position="34"/>
        <end position="105"/>
    </location>
</feature>
<comment type="caution">
    <text evidence="3">The sequence shown here is derived from an EMBL/GenBank/DDBJ whole genome shotgun (WGS) entry which is preliminary data.</text>
</comment>
<dbReference type="PANTHER" id="PTHR30537:SF5">
    <property type="entry name" value="HTH-TYPE TRANSCRIPTIONAL ACTIVATOR TTDR-RELATED"/>
    <property type="match status" value="1"/>
</dbReference>